<accession>A0A327M8J9</accession>
<dbReference type="Proteomes" id="UP000249065">
    <property type="component" value="Unassembled WGS sequence"/>
</dbReference>
<feature type="region of interest" description="Disordered" evidence="1">
    <location>
        <begin position="1"/>
        <end position="50"/>
    </location>
</feature>
<dbReference type="EMBL" id="QLIX01000007">
    <property type="protein sequence ID" value="RAI58807.1"/>
    <property type="molecule type" value="Genomic_DNA"/>
</dbReference>
<proteinExistence type="predicted"/>
<keyword evidence="3" id="KW-1185">Reference proteome</keyword>
<feature type="compositionally biased region" description="Basic and acidic residues" evidence="1">
    <location>
        <begin position="32"/>
        <end position="43"/>
    </location>
</feature>
<reference evidence="3" key="1">
    <citation type="submission" date="2018-06" db="EMBL/GenBank/DDBJ databases">
        <authorList>
            <person name="Khan S.A."/>
        </authorList>
    </citation>
    <scope>NUCLEOTIDE SEQUENCE [LARGE SCALE GENOMIC DNA]</scope>
    <source>
        <strain evidence="3">DB-1506</strain>
    </source>
</reference>
<dbReference type="RefSeq" id="WP_111470016.1">
    <property type="nucleotide sequence ID" value="NZ_QLIX01000007.1"/>
</dbReference>
<gene>
    <name evidence="2" type="ORF">DOO78_12085</name>
</gene>
<evidence type="ECO:0000256" key="1">
    <source>
        <dbReference type="SAM" id="MobiDB-lite"/>
    </source>
</evidence>
<name>A0A327M8J9_9PROT</name>
<protein>
    <submittedName>
        <fullName evidence="2">Uncharacterized protein</fullName>
    </submittedName>
</protein>
<organism evidence="2 3">
    <name type="scientific">Roseicella frigidaeris</name>
    <dbReference type="NCBI Taxonomy" id="2230885"/>
    <lineage>
        <taxon>Bacteria</taxon>
        <taxon>Pseudomonadati</taxon>
        <taxon>Pseudomonadota</taxon>
        <taxon>Alphaproteobacteria</taxon>
        <taxon>Acetobacterales</taxon>
        <taxon>Roseomonadaceae</taxon>
        <taxon>Roseicella</taxon>
    </lineage>
</organism>
<sequence length="80" mass="8586">MPPPAPEQPTIHARLAWTPSAPPAPPARRGSRREGIGEERGQDFADPFEATDEGANCLRCGYRVEPAREALGLTTCRACG</sequence>
<evidence type="ECO:0000313" key="3">
    <source>
        <dbReference type="Proteomes" id="UP000249065"/>
    </source>
</evidence>
<comment type="caution">
    <text evidence="2">The sequence shown here is derived from an EMBL/GenBank/DDBJ whole genome shotgun (WGS) entry which is preliminary data.</text>
</comment>
<evidence type="ECO:0000313" key="2">
    <source>
        <dbReference type="EMBL" id="RAI58807.1"/>
    </source>
</evidence>
<dbReference type="OrthoDB" id="7282256at2"/>
<dbReference type="AlphaFoldDB" id="A0A327M8J9"/>